<keyword evidence="14" id="KW-1185">Reference proteome</keyword>
<dbReference type="GO" id="GO:0045454">
    <property type="term" value="P:cell redox homeostasis"/>
    <property type="evidence" value="ECO:0007669"/>
    <property type="project" value="TreeGrafter"/>
</dbReference>
<feature type="domain" description="Major facilitator superfamily (MFS) profile" evidence="11">
    <location>
        <begin position="218"/>
        <end position="634"/>
    </location>
</feature>
<dbReference type="EC" id="1.11.1.24" evidence="3"/>
<keyword evidence="10" id="KW-0472">Membrane</keyword>
<dbReference type="FunFam" id="3.40.30.10:FF:000003">
    <property type="entry name" value="Peroxiredoxin 1"/>
    <property type="match status" value="1"/>
</dbReference>
<dbReference type="Pfam" id="PF00578">
    <property type="entry name" value="AhpC-TSA"/>
    <property type="match status" value="1"/>
</dbReference>
<dbReference type="AlphaFoldDB" id="A0AAD5UFG6"/>
<dbReference type="GO" id="GO:0042744">
    <property type="term" value="P:hydrogen peroxide catabolic process"/>
    <property type="evidence" value="ECO:0007669"/>
    <property type="project" value="TreeGrafter"/>
</dbReference>
<feature type="transmembrane region" description="Helical" evidence="10">
    <location>
        <begin position="291"/>
        <end position="309"/>
    </location>
</feature>
<dbReference type="InterPro" id="IPR036249">
    <property type="entry name" value="Thioredoxin-like_sf"/>
</dbReference>
<dbReference type="CDD" id="cd03015">
    <property type="entry name" value="PRX_Typ2cys"/>
    <property type="match status" value="1"/>
</dbReference>
<evidence type="ECO:0000256" key="8">
    <source>
        <dbReference type="ARBA" id="ARBA00023284"/>
    </source>
</evidence>
<evidence type="ECO:0000259" key="11">
    <source>
        <dbReference type="PROSITE" id="PS50850"/>
    </source>
</evidence>
<feature type="transmembrane region" description="Helical" evidence="10">
    <location>
        <begin position="611"/>
        <end position="629"/>
    </location>
</feature>
<evidence type="ECO:0000313" key="14">
    <source>
        <dbReference type="Proteomes" id="UP001210925"/>
    </source>
</evidence>
<evidence type="ECO:0000256" key="2">
    <source>
        <dbReference type="ARBA" id="ARBA00009796"/>
    </source>
</evidence>
<dbReference type="InterPro" id="IPR000866">
    <property type="entry name" value="AhpC/TSA"/>
</dbReference>
<evidence type="ECO:0000256" key="10">
    <source>
        <dbReference type="SAM" id="Phobius"/>
    </source>
</evidence>
<dbReference type="GO" id="GO:0022857">
    <property type="term" value="F:transmembrane transporter activity"/>
    <property type="evidence" value="ECO:0007669"/>
    <property type="project" value="InterPro"/>
</dbReference>
<feature type="transmembrane region" description="Helical" evidence="10">
    <location>
        <begin position="577"/>
        <end position="599"/>
    </location>
</feature>
<dbReference type="GO" id="GO:0008379">
    <property type="term" value="F:thioredoxin peroxidase activity"/>
    <property type="evidence" value="ECO:0007669"/>
    <property type="project" value="TreeGrafter"/>
</dbReference>
<feature type="domain" description="Thioredoxin" evidence="12">
    <location>
        <begin position="3"/>
        <end position="164"/>
    </location>
</feature>
<dbReference type="PROSITE" id="PS50850">
    <property type="entry name" value="MFS"/>
    <property type="match status" value="1"/>
</dbReference>
<evidence type="ECO:0000256" key="1">
    <source>
        <dbReference type="ARBA" id="ARBA00004141"/>
    </source>
</evidence>
<feature type="transmembrane region" description="Helical" evidence="10">
    <location>
        <begin position="315"/>
        <end position="344"/>
    </location>
</feature>
<dbReference type="InterPro" id="IPR019479">
    <property type="entry name" value="Peroxiredoxin_C"/>
</dbReference>
<comment type="subcellular location">
    <subcellularLocation>
        <location evidence="1">Membrane</location>
        <topology evidence="1">Multi-pass membrane protein</topology>
    </subcellularLocation>
</comment>
<dbReference type="SUPFAM" id="SSF103473">
    <property type="entry name" value="MFS general substrate transporter"/>
    <property type="match status" value="1"/>
</dbReference>
<evidence type="ECO:0000256" key="7">
    <source>
        <dbReference type="ARBA" id="ARBA00023157"/>
    </source>
</evidence>
<proteinExistence type="inferred from homology"/>
<feature type="transmembrane region" description="Helical" evidence="10">
    <location>
        <begin position="478"/>
        <end position="499"/>
    </location>
</feature>
<organism evidence="13 14">
    <name type="scientific">Boothiomyces macroporosus</name>
    <dbReference type="NCBI Taxonomy" id="261099"/>
    <lineage>
        <taxon>Eukaryota</taxon>
        <taxon>Fungi</taxon>
        <taxon>Fungi incertae sedis</taxon>
        <taxon>Chytridiomycota</taxon>
        <taxon>Chytridiomycota incertae sedis</taxon>
        <taxon>Chytridiomycetes</taxon>
        <taxon>Rhizophydiales</taxon>
        <taxon>Terramycetaceae</taxon>
        <taxon>Boothiomyces</taxon>
    </lineage>
</organism>
<feature type="transmembrane region" description="Helical" evidence="10">
    <location>
        <begin position="216"/>
        <end position="240"/>
    </location>
</feature>
<dbReference type="Proteomes" id="UP001210925">
    <property type="component" value="Unassembled WGS sequence"/>
</dbReference>
<dbReference type="InterPro" id="IPR050217">
    <property type="entry name" value="Peroxiredoxin"/>
</dbReference>
<keyword evidence="7" id="KW-1015">Disulfide bond</keyword>
<dbReference type="GO" id="GO:0005829">
    <property type="term" value="C:cytosol"/>
    <property type="evidence" value="ECO:0007669"/>
    <property type="project" value="TreeGrafter"/>
</dbReference>
<feature type="transmembrane region" description="Helical" evidence="10">
    <location>
        <begin position="356"/>
        <end position="378"/>
    </location>
</feature>
<evidence type="ECO:0000256" key="6">
    <source>
        <dbReference type="ARBA" id="ARBA00023002"/>
    </source>
</evidence>
<comment type="similarity">
    <text evidence="2">Belongs to the peroxiredoxin family. AhpC/Prx1 subfamily.</text>
</comment>
<feature type="transmembrane region" description="Helical" evidence="10">
    <location>
        <begin position="520"/>
        <end position="537"/>
    </location>
</feature>
<dbReference type="Pfam" id="PF10417">
    <property type="entry name" value="1-cysPrx_C"/>
    <property type="match status" value="1"/>
</dbReference>
<keyword evidence="10" id="KW-0812">Transmembrane</keyword>
<dbReference type="PANTHER" id="PTHR10681">
    <property type="entry name" value="THIOREDOXIN PEROXIDASE"/>
    <property type="match status" value="1"/>
</dbReference>
<dbReference type="GO" id="GO:0016020">
    <property type="term" value="C:membrane"/>
    <property type="evidence" value="ECO:0007669"/>
    <property type="project" value="UniProtKB-SubCell"/>
</dbReference>
<gene>
    <name evidence="13" type="ORF">HK103_005239</name>
</gene>
<protein>
    <recommendedName>
        <fullName evidence="3">thioredoxin-dependent peroxiredoxin</fullName>
        <ecNumber evidence="3">1.11.1.24</ecNumber>
    </recommendedName>
</protein>
<feature type="transmembrane region" description="Helical" evidence="10">
    <location>
        <begin position="384"/>
        <end position="407"/>
    </location>
</feature>
<dbReference type="InterPro" id="IPR036259">
    <property type="entry name" value="MFS_trans_sf"/>
</dbReference>
<reference evidence="13" key="1">
    <citation type="submission" date="2020-05" db="EMBL/GenBank/DDBJ databases">
        <title>Phylogenomic resolution of chytrid fungi.</title>
        <authorList>
            <person name="Stajich J.E."/>
            <person name="Amses K."/>
            <person name="Simmons R."/>
            <person name="Seto K."/>
            <person name="Myers J."/>
            <person name="Bonds A."/>
            <person name="Quandt C.A."/>
            <person name="Barry K."/>
            <person name="Liu P."/>
            <person name="Grigoriev I."/>
            <person name="Longcore J.E."/>
            <person name="James T.Y."/>
        </authorList>
    </citation>
    <scope>NUCLEOTIDE SEQUENCE</scope>
    <source>
        <strain evidence="13">PLAUS21</strain>
    </source>
</reference>
<evidence type="ECO:0000256" key="5">
    <source>
        <dbReference type="ARBA" id="ARBA00022862"/>
    </source>
</evidence>
<feature type="transmembrane region" description="Helical" evidence="10">
    <location>
        <begin position="443"/>
        <end position="466"/>
    </location>
</feature>
<dbReference type="SUPFAM" id="SSF52833">
    <property type="entry name" value="Thioredoxin-like"/>
    <property type="match status" value="1"/>
</dbReference>
<keyword evidence="10" id="KW-1133">Transmembrane helix</keyword>
<sequence>MVVKIQQKAPHFSAQAVVNGEFKEVSLDDYKGKYLVLFFYPLDWTFVCPTEIIAFSEKAAEFRKINTEVVGVSIDSKFSHFNWINQPRKQGGLGEMHIPLLADVTKKISRDYGVLIEEGGDAGLAARGTFIIDDKQNVRVAQINDLPIGRNIDEVYRLVEAIQFHAQHGEVCPAGWKKGAPTMKDNPKDSKAYFEKEQINLSNSIHTEGRKKPSPFYICIPGLFYVLAMSMTSGIIQQWLMLYLCARFDHLNMLEVLAVRWVMIIRIFSALSIVVGPLYGFLSDRIGRKPIIILALTASLISFTAYITVDLYGYGLWVLLFASFVEGWLGGVIAIMNATISYFADCSEAEERGKTFIVGEAILFGGIAFGPLIGGAIFRTFDNGSLLVFSSSIIVELLVITYAIFFLPESLDFDQVPENEVSSISDVISSAANVFTRAKSTSFIILLVVHGIMTLAHSSTLFFQFVSFKFGWDSQDEGQYVLISAVSRMVNMGLLYPLILKICKTGSLVGVDKVRWDLSLIKIGLAIIVSSTIGKAITPVSGVLYILTVFDGFGTLAGPTLRSLISISVPSGSQGTLFSGISFMDQIISLFGGILYPNIWQWTVKTFPECYFFVMAFFYILGISLVFILDPARITRVSEREEYVGLEDYIDLE</sequence>
<evidence type="ECO:0000256" key="3">
    <source>
        <dbReference type="ARBA" id="ARBA00013017"/>
    </source>
</evidence>
<dbReference type="InterPro" id="IPR020846">
    <property type="entry name" value="MFS_dom"/>
</dbReference>
<name>A0AAD5UFG6_9FUNG</name>
<evidence type="ECO:0000313" key="13">
    <source>
        <dbReference type="EMBL" id="KAJ3256605.1"/>
    </source>
</evidence>
<dbReference type="InterPro" id="IPR013766">
    <property type="entry name" value="Thioredoxin_domain"/>
</dbReference>
<keyword evidence="8" id="KW-0676">Redox-active center</keyword>
<dbReference type="GO" id="GO:0033554">
    <property type="term" value="P:cellular response to stress"/>
    <property type="evidence" value="ECO:0007669"/>
    <property type="project" value="TreeGrafter"/>
</dbReference>
<keyword evidence="4" id="KW-0575">Peroxidase</keyword>
<keyword evidence="5" id="KW-0049">Antioxidant</keyword>
<dbReference type="Gene3D" id="3.40.30.10">
    <property type="entry name" value="Glutaredoxin"/>
    <property type="match status" value="1"/>
</dbReference>
<dbReference type="EMBL" id="JADGKB010000048">
    <property type="protein sequence ID" value="KAJ3256605.1"/>
    <property type="molecule type" value="Genomic_DNA"/>
</dbReference>
<accession>A0AAD5UFG6</accession>
<keyword evidence="6" id="KW-0560">Oxidoreductase</keyword>
<dbReference type="InterPro" id="IPR011701">
    <property type="entry name" value="MFS"/>
</dbReference>
<dbReference type="Gene3D" id="1.20.1250.20">
    <property type="entry name" value="MFS general substrate transporter like domains"/>
    <property type="match status" value="1"/>
</dbReference>
<comment type="caution">
    <text evidence="13">The sequence shown here is derived from an EMBL/GenBank/DDBJ whole genome shotgun (WGS) entry which is preliminary data.</text>
</comment>
<evidence type="ECO:0000256" key="9">
    <source>
        <dbReference type="ARBA" id="ARBA00049091"/>
    </source>
</evidence>
<dbReference type="PROSITE" id="PS51352">
    <property type="entry name" value="THIOREDOXIN_2"/>
    <property type="match status" value="1"/>
</dbReference>
<dbReference type="Pfam" id="PF07690">
    <property type="entry name" value="MFS_1"/>
    <property type="match status" value="1"/>
</dbReference>
<feature type="transmembrane region" description="Helical" evidence="10">
    <location>
        <begin position="260"/>
        <end position="279"/>
    </location>
</feature>
<dbReference type="PANTHER" id="PTHR10681:SF171">
    <property type="entry name" value="PEROXIREDOXIN 4"/>
    <property type="match status" value="1"/>
</dbReference>
<comment type="catalytic activity">
    <reaction evidence="9">
        <text>a hydroperoxide + [thioredoxin]-dithiol = an alcohol + [thioredoxin]-disulfide + H2O</text>
        <dbReference type="Rhea" id="RHEA:62620"/>
        <dbReference type="Rhea" id="RHEA-COMP:10698"/>
        <dbReference type="Rhea" id="RHEA-COMP:10700"/>
        <dbReference type="ChEBI" id="CHEBI:15377"/>
        <dbReference type="ChEBI" id="CHEBI:29950"/>
        <dbReference type="ChEBI" id="CHEBI:30879"/>
        <dbReference type="ChEBI" id="CHEBI:35924"/>
        <dbReference type="ChEBI" id="CHEBI:50058"/>
        <dbReference type="EC" id="1.11.1.24"/>
    </reaction>
</comment>
<dbReference type="GO" id="GO:0006979">
    <property type="term" value="P:response to oxidative stress"/>
    <property type="evidence" value="ECO:0007669"/>
    <property type="project" value="TreeGrafter"/>
</dbReference>
<evidence type="ECO:0000256" key="4">
    <source>
        <dbReference type="ARBA" id="ARBA00022559"/>
    </source>
</evidence>
<evidence type="ECO:0000259" key="12">
    <source>
        <dbReference type="PROSITE" id="PS51352"/>
    </source>
</evidence>